<proteinExistence type="predicted"/>
<name>I0K9Y8_9BACT</name>
<dbReference type="RefSeq" id="WP_015332040.1">
    <property type="nucleotide sequence ID" value="NC_020054.1"/>
</dbReference>
<dbReference type="PATRIC" id="fig|1166018.3.peg.4701"/>
<feature type="chain" id="PRO_5003630023" evidence="1">
    <location>
        <begin position="26"/>
        <end position="238"/>
    </location>
</feature>
<sequence>MKRTVKRLALLVLALPLASCSSNFLSTPTPIINKGVLLDANLASSNAGWEGEATDYGTAQQDLIEFSFSYAPLPAPLDTTKKALRVSGRNRSDDLFMFVRKQLTGLAPNTEYTLDFDVELASPHPAGSIGIGGSPATSVFLKAGASATKPEKKLQGDFYTLSVDKGSQSEAGTQSVLLGNLANGKETEEYTLIQRSNEGQPLKARTNDKGELWIFVGTDSGFEGDQTLYYSRIKVTAL</sequence>
<keyword evidence="3" id="KW-1185">Reference proteome</keyword>
<evidence type="ECO:0000256" key="1">
    <source>
        <dbReference type="SAM" id="SignalP"/>
    </source>
</evidence>
<evidence type="ECO:0000313" key="3">
    <source>
        <dbReference type="Proteomes" id="UP000011058"/>
    </source>
</evidence>
<protein>
    <submittedName>
        <fullName evidence="2">Putative lipoprotein</fullName>
    </submittedName>
</protein>
<dbReference type="EMBL" id="HE796683">
    <property type="protein sequence ID" value="CCH00941.1"/>
    <property type="molecule type" value="Genomic_DNA"/>
</dbReference>
<feature type="signal peptide" evidence="1">
    <location>
        <begin position="1"/>
        <end position="25"/>
    </location>
</feature>
<dbReference type="AlphaFoldDB" id="I0K9Y8"/>
<gene>
    <name evidence="2" type="ORF">FAES_2932</name>
</gene>
<keyword evidence="2" id="KW-0449">Lipoprotein</keyword>
<reference evidence="2 3" key="1">
    <citation type="journal article" date="2012" name="J. Bacteriol.">
        <title>Genome Sequence of Fibrella aestuarina BUZ 2T, a Filamentous Marine Bacterium.</title>
        <authorList>
            <person name="Filippini M."/>
            <person name="Qi W."/>
            <person name="Blom J."/>
            <person name="Goesmann A."/>
            <person name="Smits T.H."/>
            <person name="Bagheri H.C."/>
        </authorList>
    </citation>
    <scope>NUCLEOTIDE SEQUENCE [LARGE SCALE GENOMIC DNA]</scope>
    <source>
        <strain evidence="3">BUZ 2T</strain>
    </source>
</reference>
<dbReference type="eggNOG" id="ENOG5030NBF">
    <property type="taxonomic scope" value="Bacteria"/>
</dbReference>
<dbReference type="KEGG" id="fae:FAES_2932"/>
<dbReference type="Proteomes" id="UP000011058">
    <property type="component" value="Chromosome"/>
</dbReference>
<evidence type="ECO:0000313" key="2">
    <source>
        <dbReference type="EMBL" id="CCH00941.1"/>
    </source>
</evidence>
<dbReference type="OrthoDB" id="2781053at2"/>
<dbReference type="HOGENOM" id="CLU_101370_0_0_10"/>
<keyword evidence="1" id="KW-0732">Signal</keyword>
<accession>I0K9Y8</accession>
<organism evidence="2 3">
    <name type="scientific">Fibrella aestuarina BUZ 2</name>
    <dbReference type="NCBI Taxonomy" id="1166018"/>
    <lineage>
        <taxon>Bacteria</taxon>
        <taxon>Pseudomonadati</taxon>
        <taxon>Bacteroidota</taxon>
        <taxon>Cytophagia</taxon>
        <taxon>Cytophagales</taxon>
        <taxon>Spirosomataceae</taxon>
        <taxon>Fibrella</taxon>
    </lineage>
</organism>
<dbReference type="STRING" id="1166018.FAES_2932"/>